<dbReference type="Pfam" id="PF00583">
    <property type="entry name" value="Acetyltransf_1"/>
    <property type="match status" value="1"/>
</dbReference>
<gene>
    <name evidence="2" type="ORF">CLV43_10851</name>
</gene>
<keyword evidence="3" id="KW-1185">Reference proteome</keyword>
<evidence type="ECO:0000313" key="2">
    <source>
        <dbReference type="EMBL" id="PRY38651.1"/>
    </source>
</evidence>
<dbReference type="Gene3D" id="3.40.630.30">
    <property type="match status" value="1"/>
</dbReference>
<dbReference type="RefSeq" id="WP_106189917.1">
    <property type="nucleotide sequence ID" value="NZ_PVTF01000008.1"/>
</dbReference>
<accession>A0A2T0SZ02</accession>
<dbReference type="GO" id="GO:0016747">
    <property type="term" value="F:acyltransferase activity, transferring groups other than amino-acyl groups"/>
    <property type="evidence" value="ECO:0007669"/>
    <property type="project" value="InterPro"/>
</dbReference>
<dbReference type="SUPFAM" id="SSF55729">
    <property type="entry name" value="Acyl-CoA N-acyltransferases (Nat)"/>
    <property type="match status" value="1"/>
</dbReference>
<proteinExistence type="predicted"/>
<sequence>MTSARTPVPLERLRIVPANESSQEDLTAVFGTADYSGRCRCQRFKVIGWMPRDSTQEQRTGMLWEQTGCGEPDAESTSGLVAYLDGEPVGWVAVEPRTAYPKLRTSRVPWKGRTEDKDDDGVWAVTCFVVRKGYRGRGLTYPLARAAVDFARDRGARALEAYAMTTQPGKEITWGELHVGAVQVFEEAGFSAVTRPTVRRVVMRVEFDG</sequence>
<dbReference type="InterPro" id="IPR000182">
    <property type="entry name" value="GNAT_dom"/>
</dbReference>
<dbReference type="CDD" id="cd04301">
    <property type="entry name" value="NAT_SF"/>
    <property type="match status" value="1"/>
</dbReference>
<dbReference type="AlphaFoldDB" id="A0A2T0SZ02"/>
<dbReference type="Proteomes" id="UP000239494">
    <property type="component" value="Unassembled WGS sequence"/>
</dbReference>
<comment type="caution">
    <text evidence="2">The sequence shown here is derived from an EMBL/GenBank/DDBJ whole genome shotgun (WGS) entry which is preliminary data.</text>
</comment>
<evidence type="ECO:0000313" key="3">
    <source>
        <dbReference type="Proteomes" id="UP000239494"/>
    </source>
</evidence>
<dbReference type="EMBL" id="PVTF01000008">
    <property type="protein sequence ID" value="PRY38651.1"/>
    <property type="molecule type" value="Genomic_DNA"/>
</dbReference>
<organism evidence="2 3">
    <name type="scientific">Umezawaea tangerina</name>
    <dbReference type="NCBI Taxonomy" id="84725"/>
    <lineage>
        <taxon>Bacteria</taxon>
        <taxon>Bacillati</taxon>
        <taxon>Actinomycetota</taxon>
        <taxon>Actinomycetes</taxon>
        <taxon>Pseudonocardiales</taxon>
        <taxon>Pseudonocardiaceae</taxon>
        <taxon>Umezawaea</taxon>
    </lineage>
</organism>
<dbReference type="PROSITE" id="PS51186">
    <property type="entry name" value="GNAT"/>
    <property type="match status" value="1"/>
</dbReference>
<evidence type="ECO:0000259" key="1">
    <source>
        <dbReference type="PROSITE" id="PS51186"/>
    </source>
</evidence>
<reference evidence="2 3" key="1">
    <citation type="submission" date="2018-03" db="EMBL/GenBank/DDBJ databases">
        <title>Genomic Encyclopedia of Archaeal and Bacterial Type Strains, Phase II (KMG-II): from individual species to whole genera.</title>
        <authorList>
            <person name="Goeker M."/>
        </authorList>
    </citation>
    <scope>NUCLEOTIDE SEQUENCE [LARGE SCALE GENOMIC DNA]</scope>
    <source>
        <strain evidence="2 3">DSM 44720</strain>
    </source>
</reference>
<keyword evidence="2" id="KW-0808">Transferase</keyword>
<protein>
    <submittedName>
        <fullName evidence="2">Acetyltransferase (GNAT) family protein</fullName>
    </submittedName>
</protein>
<dbReference type="InterPro" id="IPR016181">
    <property type="entry name" value="Acyl_CoA_acyltransferase"/>
</dbReference>
<dbReference type="OrthoDB" id="3239945at2"/>
<feature type="domain" description="N-acetyltransferase" evidence="1">
    <location>
        <begin position="13"/>
        <end position="208"/>
    </location>
</feature>
<name>A0A2T0SZ02_9PSEU</name>